<comment type="caution">
    <text evidence="2">The sequence shown here is derived from an EMBL/GenBank/DDBJ whole genome shotgun (WGS) entry which is preliminary data.</text>
</comment>
<reference evidence="2" key="2">
    <citation type="submission" date="2021-08" db="EMBL/GenBank/DDBJ databases">
        <authorList>
            <person name="Tani A."/>
            <person name="Ola A."/>
            <person name="Ogura Y."/>
            <person name="Katsura K."/>
            <person name="Hayashi T."/>
        </authorList>
    </citation>
    <scope>NUCLEOTIDE SEQUENCE</scope>
    <source>
        <strain evidence="2">DSM 17168</strain>
    </source>
</reference>
<evidence type="ECO:0008006" key="4">
    <source>
        <dbReference type="Google" id="ProtNLM"/>
    </source>
</evidence>
<dbReference type="Proteomes" id="UP001055153">
    <property type="component" value="Unassembled WGS sequence"/>
</dbReference>
<keyword evidence="3" id="KW-1185">Reference proteome</keyword>
<keyword evidence="1" id="KW-0812">Transmembrane</keyword>
<dbReference type="RefSeq" id="WP_290365811.1">
    <property type="nucleotide sequence ID" value="NZ_JAUFPY010000024.1"/>
</dbReference>
<protein>
    <recommendedName>
        <fullName evidence="4">Phosphatidate cytidylyltransferase</fullName>
    </recommendedName>
</protein>
<sequence length="56" mass="5949">MRRNDTHLSGNGAGGPYGDRLRQAAFVLTLAVGIPLVVAWFGLVGWGVVWLAISVL</sequence>
<proteinExistence type="predicted"/>
<evidence type="ECO:0000313" key="3">
    <source>
        <dbReference type="Proteomes" id="UP001055153"/>
    </source>
</evidence>
<feature type="transmembrane region" description="Helical" evidence="1">
    <location>
        <begin position="25"/>
        <end position="53"/>
    </location>
</feature>
<keyword evidence="1" id="KW-0472">Membrane</keyword>
<reference evidence="2" key="1">
    <citation type="journal article" date="2021" name="Front. Microbiol.">
        <title>Comprehensive Comparative Genomics and Phenotyping of Methylobacterium Species.</title>
        <authorList>
            <person name="Alessa O."/>
            <person name="Ogura Y."/>
            <person name="Fujitani Y."/>
            <person name="Takami H."/>
            <person name="Hayashi T."/>
            <person name="Sahin N."/>
            <person name="Tani A."/>
        </authorList>
    </citation>
    <scope>NUCLEOTIDE SEQUENCE</scope>
    <source>
        <strain evidence="2">DSM 17168</strain>
    </source>
</reference>
<accession>A0ABQ4S9N5</accession>
<evidence type="ECO:0000256" key="1">
    <source>
        <dbReference type="SAM" id="Phobius"/>
    </source>
</evidence>
<keyword evidence="1" id="KW-1133">Transmembrane helix</keyword>
<name>A0ABQ4S9N5_9HYPH</name>
<gene>
    <name evidence="2" type="ORF">GMJLKIPL_0765</name>
</gene>
<evidence type="ECO:0000313" key="2">
    <source>
        <dbReference type="EMBL" id="GJD98852.1"/>
    </source>
</evidence>
<dbReference type="EMBL" id="BPQQ01000008">
    <property type="protein sequence ID" value="GJD98852.1"/>
    <property type="molecule type" value="Genomic_DNA"/>
</dbReference>
<organism evidence="2 3">
    <name type="scientific">Methylobacterium isbiliense</name>
    <dbReference type="NCBI Taxonomy" id="315478"/>
    <lineage>
        <taxon>Bacteria</taxon>
        <taxon>Pseudomonadati</taxon>
        <taxon>Pseudomonadota</taxon>
        <taxon>Alphaproteobacteria</taxon>
        <taxon>Hyphomicrobiales</taxon>
        <taxon>Methylobacteriaceae</taxon>
        <taxon>Methylobacterium</taxon>
    </lineage>
</organism>